<dbReference type="AlphaFoldDB" id="A0AAV7VGQ2"/>
<feature type="region of interest" description="Disordered" evidence="1">
    <location>
        <begin position="89"/>
        <end position="189"/>
    </location>
</feature>
<accession>A0AAV7VGQ2</accession>
<evidence type="ECO:0000313" key="3">
    <source>
        <dbReference type="Proteomes" id="UP001066276"/>
    </source>
</evidence>
<name>A0AAV7VGQ2_PLEWA</name>
<feature type="compositionally biased region" description="Basic and acidic residues" evidence="1">
    <location>
        <begin position="143"/>
        <end position="155"/>
    </location>
</feature>
<reference evidence="2" key="1">
    <citation type="journal article" date="2022" name="bioRxiv">
        <title>Sequencing and chromosome-scale assembly of the giantPleurodeles waltlgenome.</title>
        <authorList>
            <person name="Brown T."/>
            <person name="Elewa A."/>
            <person name="Iarovenko S."/>
            <person name="Subramanian E."/>
            <person name="Araus A.J."/>
            <person name="Petzold A."/>
            <person name="Susuki M."/>
            <person name="Suzuki K.-i.T."/>
            <person name="Hayashi T."/>
            <person name="Toyoda A."/>
            <person name="Oliveira C."/>
            <person name="Osipova E."/>
            <person name="Leigh N.D."/>
            <person name="Simon A."/>
            <person name="Yun M.H."/>
        </authorList>
    </citation>
    <scope>NUCLEOTIDE SEQUENCE</scope>
    <source>
        <strain evidence="2">20211129_DDA</strain>
        <tissue evidence="2">Liver</tissue>
    </source>
</reference>
<sequence length="189" mass="20199">MSWTERHHETNNIGGLAVQLTHPDRVRPVLLDFRLETLCACGGSGGFRRTRGAVRCGAGGWCARPHLAGAGLPTGAPDNEAGLGLVGRGRPPAVVHRSGPARRRGLCLGGRGSRTEPTNSNNGGSNHSTLRYGGELTRGHSSRLREEHSGRDCPPHHLCPPPLRHGQGEARTSAPNTQDFAPPRWLLTE</sequence>
<gene>
    <name evidence="2" type="ORF">NDU88_004312</name>
</gene>
<keyword evidence="3" id="KW-1185">Reference proteome</keyword>
<organism evidence="2 3">
    <name type="scientific">Pleurodeles waltl</name>
    <name type="common">Iberian ribbed newt</name>
    <dbReference type="NCBI Taxonomy" id="8319"/>
    <lineage>
        <taxon>Eukaryota</taxon>
        <taxon>Metazoa</taxon>
        <taxon>Chordata</taxon>
        <taxon>Craniata</taxon>
        <taxon>Vertebrata</taxon>
        <taxon>Euteleostomi</taxon>
        <taxon>Amphibia</taxon>
        <taxon>Batrachia</taxon>
        <taxon>Caudata</taxon>
        <taxon>Salamandroidea</taxon>
        <taxon>Salamandridae</taxon>
        <taxon>Pleurodelinae</taxon>
        <taxon>Pleurodeles</taxon>
    </lineage>
</organism>
<evidence type="ECO:0000256" key="1">
    <source>
        <dbReference type="SAM" id="MobiDB-lite"/>
    </source>
</evidence>
<dbReference type="EMBL" id="JANPWB010000003">
    <property type="protein sequence ID" value="KAJ1200488.1"/>
    <property type="molecule type" value="Genomic_DNA"/>
</dbReference>
<dbReference type="Proteomes" id="UP001066276">
    <property type="component" value="Chromosome 2_1"/>
</dbReference>
<protein>
    <submittedName>
        <fullName evidence="2">Uncharacterized protein</fullName>
    </submittedName>
</protein>
<proteinExistence type="predicted"/>
<evidence type="ECO:0000313" key="2">
    <source>
        <dbReference type="EMBL" id="KAJ1200488.1"/>
    </source>
</evidence>
<comment type="caution">
    <text evidence="2">The sequence shown here is derived from an EMBL/GenBank/DDBJ whole genome shotgun (WGS) entry which is preliminary data.</text>
</comment>